<feature type="transmembrane region" description="Helical" evidence="2">
    <location>
        <begin position="867"/>
        <end position="889"/>
    </location>
</feature>
<dbReference type="Gene3D" id="1.20.1640.10">
    <property type="entry name" value="Multidrug efflux transporter AcrB transmembrane domain"/>
    <property type="match status" value="3"/>
</dbReference>
<sequence>MLSTFFDRITRLSLKFRWITIILTAVILALGIYSATRLNLEMLPRVEFPQTIVIAQWPDGESSADLLDQITMPLEEKLTPIDGVVNVESTTNKGFAVIIVRYDFGLDQERILADIETAVTDANLPETADTEIFNFSLSDLPIVVASVSSANLPLADLKTLVEAELQPQLAALNDVSEVQIGGGQELPEEIVAEEAPEEVETDEDPGRLPITVIQGAKVLDIEIEYAQEITTDLLRGLSDYENAAEQVLLVLNLLPEDLLIYIQPEALSYLPQEFLEGLEPELVAELDAIAADFGGVGQYTADEAIAALSGEALVAEVEPTVVPTATSASSEQTVPETEPVVELPSPEPVPLPETWIAGAAQLGQVITDTGDLTTEFMQGIIGFAPEQLAELTPEMWRAFDPNVTAVALPTVAETLDADLLAQLNAIQNAANGIEAEAVDLPESWKATAAASGFPITTTADIPAEAFGLLANVAPELLADLTPEILLALSAEKLAALPEPFIAELDSALQQTVANVIIADARFVLETAVVEGEPVEEPEPVDPGRLPDLLIQGAAQAGQTIENAQDITPEFIRLFNALGAQGVQALQLLTPDNLRLLHPEVIGLLPAEFLGTLPTDLRAELDELAAEFGGAGALAITEAAEAAAQAADSPNLSGVWLEPDPEGEPSDFLTAADLLNNPFAPGAAAFLNFFPTAPNVEDPAAFMSALTPEVIQFFVENEEEFIENLTPIVLEMFAPKTLTFMLETYPDAFEADLAERLTGIALGDIEVFIPEASITRTDGNPSVLVSVFKNGDANTVLVTHDAFGALDAFTAANSGVSVDLVFEQATFIEDSIAGVSREGALGGIFAVIVILVFLSGRIGNKYQVSWQATLVTAVSIPLSIFTAFLFMAWVPPTLGTWLQGLVQSTGNSTLRFFSQLFPTEITLNIMTLSGLTVAIGRVVDDSIVVLENSYRYIQRGDDPKQAIIRGTKE</sequence>
<dbReference type="SUPFAM" id="SSF82866">
    <property type="entry name" value="Multidrug efflux transporter AcrB transmembrane domain"/>
    <property type="match status" value="1"/>
</dbReference>
<reference evidence="3" key="1">
    <citation type="submission" date="2018-06" db="EMBL/GenBank/DDBJ databases">
        <authorList>
            <person name="Zhirakovskaya E."/>
        </authorList>
    </citation>
    <scope>NUCLEOTIDE SEQUENCE</scope>
</reference>
<dbReference type="PANTHER" id="PTHR32063">
    <property type="match status" value="1"/>
</dbReference>
<keyword evidence="2" id="KW-1133">Transmembrane helix</keyword>
<dbReference type="Pfam" id="PF00873">
    <property type="entry name" value="ACR_tran"/>
    <property type="match status" value="3"/>
</dbReference>
<dbReference type="PANTHER" id="PTHR32063:SF0">
    <property type="entry name" value="SWARMING MOTILITY PROTEIN SWRC"/>
    <property type="match status" value="1"/>
</dbReference>
<feature type="transmembrane region" description="Helical" evidence="2">
    <location>
        <begin position="16"/>
        <end position="35"/>
    </location>
</feature>
<feature type="compositionally biased region" description="Low complexity" evidence="1">
    <location>
        <begin position="330"/>
        <end position="344"/>
    </location>
</feature>
<protein>
    <submittedName>
        <fullName evidence="3">RND multidrug efflux transporter Acriflavin resistance protein</fullName>
    </submittedName>
</protein>
<dbReference type="SUPFAM" id="SSF82693">
    <property type="entry name" value="Multidrug efflux transporter AcrB pore domain, PN1, PN2, PC1 and PC2 subdomains"/>
    <property type="match status" value="2"/>
</dbReference>
<dbReference type="Gene3D" id="3.30.70.1320">
    <property type="entry name" value="Multidrug efflux transporter AcrB pore domain like"/>
    <property type="match status" value="2"/>
</dbReference>
<dbReference type="EMBL" id="UOEU01000374">
    <property type="protein sequence ID" value="VAW32608.1"/>
    <property type="molecule type" value="Genomic_DNA"/>
</dbReference>
<dbReference type="GO" id="GO:0005886">
    <property type="term" value="C:plasma membrane"/>
    <property type="evidence" value="ECO:0007669"/>
    <property type="project" value="TreeGrafter"/>
</dbReference>
<evidence type="ECO:0000256" key="1">
    <source>
        <dbReference type="SAM" id="MobiDB-lite"/>
    </source>
</evidence>
<feature type="non-terminal residue" evidence="3">
    <location>
        <position position="968"/>
    </location>
</feature>
<dbReference type="Gene3D" id="3.30.70.1430">
    <property type="entry name" value="Multidrug efflux transporter AcrB pore domain"/>
    <property type="match status" value="1"/>
</dbReference>
<evidence type="ECO:0000256" key="2">
    <source>
        <dbReference type="SAM" id="Phobius"/>
    </source>
</evidence>
<evidence type="ECO:0000313" key="3">
    <source>
        <dbReference type="EMBL" id="VAW32608.1"/>
    </source>
</evidence>
<proteinExistence type="predicted"/>
<feature type="region of interest" description="Disordered" evidence="1">
    <location>
        <begin position="324"/>
        <end position="346"/>
    </location>
</feature>
<dbReference type="InterPro" id="IPR001036">
    <property type="entry name" value="Acrflvin-R"/>
</dbReference>
<organism evidence="3">
    <name type="scientific">hydrothermal vent metagenome</name>
    <dbReference type="NCBI Taxonomy" id="652676"/>
    <lineage>
        <taxon>unclassified sequences</taxon>
        <taxon>metagenomes</taxon>
        <taxon>ecological metagenomes</taxon>
    </lineage>
</organism>
<gene>
    <name evidence="3" type="ORF">MNBD_CHLOROFLEXI01-1185</name>
</gene>
<keyword evidence="2" id="KW-0472">Membrane</keyword>
<name>A0A3B0UP46_9ZZZZ</name>
<dbReference type="AlphaFoldDB" id="A0A3B0UP46"/>
<feature type="transmembrane region" description="Helical" evidence="2">
    <location>
        <begin position="838"/>
        <end position="855"/>
    </location>
</feature>
<dbReference type="GO" id="GO:0042910">
    <property type="term" value="F:xenobiotic transmembrane transporter activity"/>
    <property type="evidence" value="ECO:0007669"/>
    <property type="project" value="TreeGrafter"/>
</dbReference>
<accession>A0A3B0UP46</accession>
<keyword evidence="2" id="KW-0812">Transmembrane</keyword>